<dbReference type="InterPro" id="IPR000719">
    <property type="entry name" value="Prot_kinase_dom"/>
</dbReference>
<dbReference type="PROSITE" id="PS50011">
    <property type="entry name" value="PROTEIN_KINASE_DOM"/>
    <property type="match status" value="1"/>
</dbReference>
<feature type="domain" description="Protein kinase" evidence="1">
    <location>
        <begin position="1"/>
        <end position="73"/>
    </location>
</feature>
<comment type="caution">
    <text evidence="2">The sequence shown here is derived from an EMBL/GenBank/DDBJ whole genome shotgun (WGS) entry which is preliminary data.</text>
</comment>
<keyword evidence="2" id="KW-0418">Kinase</keyword>
<organism evidence="2 3">
    <name type="scientific">Durusdinium trenchii</name>
    <dbReference type="NCBI Taxonomy" id="1381693"/>
    <lineage>
        <taxon>Eukaryota</taxon>
        <taxon>Sar</taxon>
        <taxon>Alveolata</taxon>
        <taxon>Dinophyceae</taxon>
        <taxon>Suessiales</taxon>
        <taxon>Symbiodiniaceae</taxon>
        <taxon>Durusdinium</taxon>
    </lineage>
</organism>
<gene>
    <name evidence="2" type="ORF">SCF082_LOCUS6288</name>
</gene>
<dbReference type="Pfam" id="PF00069">
    <property type="entry name" value="Pkinase"/>
    <property type="match status" value="1"/>
</dbReference>
<dbReference type="SUPFAM" id="SSF56112">
    <property type="entry name" value="Protein kinase-like (PK-like)"/>
    <property type="match status" value="1"/>
</dbReference>
<dbReference type="Proteomes" id="UP001642464">
    <property type="component" value="Unassembled WGS sequence"/>
</dbReference>
<keyword evidence="2" id="KW-0808">Transferase</keyword>
<protein>
    <submittedName>
        <fullName evidence="2">Protein kinase byr2 (MAPK kinase kinase) (MAPKKK) (Protein kinase ste8)</fullName>
    </submittedName>
</protein>
<name>A0ABP0ICE8_9DINO</name>
<proteinExistence type="predicted"/>
<keyword evidence="3" id="KW-1185">Reference proteome</keyword>
<evidence type="ECO:0000313" key="3">
    <source>
        <dbReference type="Proteomes" id="UP001642464"/>
    </source>
</evidence>
<reference evidence="2 3" key="1">
    <citation type="submission" date="2024-02" db="EMBL/GenBank/DDBJ databases">
        <authorList>
            <person name="Chen Y."/>
            <person name="Shah S."/>
            <person name="Dougan E. K."/>
            <person name="Thang M."/>
            <person name="Chan C."/>
        </authorList>
    </citation>
    <scope>NUCLEOTIDE SEQUENCE [LARGE SCALE GENOMIC DNA]</scope>
</reference>
<dbReference type="EMBL" id="CAXAMM010003448">
    <property type="protein sequence ID" value="CAK8999968.1"/>
    <property type="molecule type" value="Genomic_DNA"/>
</dbReference>
<evidence type="ECO:0000313" key="2">
    <source>
        <dbReference type="EMBL" id="CAK8999968.1"/>
    </source>
</evidence>
<sequence>MAPELFDSRGKITEKVDVWALGCLVVEVISSRLPHEECTSIQQVMTKTLVEKQLPFNDWSEHKESNPECPYHK</sequence>
<evidence type="ECO:0000259" key="1">
    <source>
        <dbReference type="PROSITE" id="PS50011"/>
    </source>
</evidence>
<dbReference type="InterPro" id="IPR011009">
    <property type="entry name" value="Kinase-like_dom_sf"/>
</dbReference>
<accession>A0ABP0ICE8</accession>
<dbReference type="GO" id="GO:0016301">
    <property type="term" value="F:kinase activity"/>
    <property type="evidence" value="ECO:0007669"/>
    <property type="project" value="UniProtKB-KW"/>
</dbReference>
<dbReference type="Gene3D" id="1.10.510.10">
    <property type="entry name" value="Transferase(Phosphotransferase) domain 1"/>
    <property type="match status" value="1"/>
</dbReference>